<dbReference type="OrthoDB" id="51171at2"/>
<dbReference type="NCBIfam" id="TIGR01733">
    <property type="entry name" value="AA-adenyl-dom"/>
    <property type="match status" value="1"/>
</dbReference>
<dbReference type="Proteomes" id="UP000007013">
    <property type="component" value="Chromosome"/>
</dbReference>
<dbReference type="EMBL" id="CP001032">
    <property type="protein sequence ID" value="ACB75253.1"/>
    <property type="molecule type" value="Genomic_DNA"/>
</dbReference>
<dbReference type="GO" id="GO:0031177">
    <property type="term" value="F:phosphopantetheine binding"/>
    <property type="evidence" value="ECO:0007669"/>
    <property type="project" value="InterPro"/>
</dbReference>
<dbReference type="PANTHER" id="PTHR45527:SF14">
    <property type="entry name" value="PLIPASTATIN SYNTHASE SUBUNIT B"/>
    <property type="match status" value="1"/>
</dbReference>
<dbReference type="CDD" id="cd17643">
    <property type="entry name" value="A_NRPS_Cytc1-like"/>
    <property type="match status" value="1"/>
</dbReference>
<dbReference type="STRING" id="452637.Oter_1970"/>
<dbReference type="FunFam" id="3.40.50.980:FF:000002">
    <property type="entry name" value="Enterobactin synthetase component F"/>
    <property type="match status" value="1"/>
</dbReference>
<evidence type="ECO:0000256" key="2">
    <source>
        <dbReference type="ARBA" id="ARBA00006432"/>
    </source>
</evidence>
<evidence type="ECO:0000256" key="4">
    <source>
        <dbReference type="ARBA" id="ARBA00022553"/>
    </source>
</evidence>
<dbReference type="PROSITE" id="PS00455">
    <property type="entry name" value="AMP_BINDING"/>
    <property type="match status" value="1"/>
</dbReference>
<dbReference type="InterPro" id="IPR029058">
    <property type="entry name" value="AB_hydrolase_fold"/>
</dbReference>
<dbReference type="InterPro" id="IPR041464">
    <property type="entry name" value="TubC_N"/>
</dbReference>
<dbReference type="Pfam" id="PF18563">
    <property type="entry name" value="TubC_N"/>
    <property type="match status" value="1"/>
</dbReference>
<dbReference type="FunFam" id="1.10.1200.10:FF:000005">
    <property type="entry name" value="Nonribosomal peptide synthetase 1"/>
    <property type="match status" value="1"/>
</dbReference>
<dbReference type="SUPFAM" id="SSF52777">
    <property type="entry name" value="CoA-dependent acyltransferases"/>
    <property type="match status" value="2"/>
</dbReference>
<dbReference type="SMART" id="SM00823">
    <property type="entry name" value="PKS_PP"/>
    <property type="match status" value="1"/>
</dbReference>
<organism evidence="6 7">
    <name type="scientific">Opitutus terrae (strain DSM 11246 / JCM 15787 / PB90-1)</name>
    <dbReference type="NCBI Taxonomy" id="452637"/>
    <lineage>
        <taxon>Bacteria</taxon>
        <taxon>Pseudomonadati</taxon>
        <taxon>Verrucomicrobiota</taxon>
        <taxon>Opitutia</taxon>
        <taxon>Opitutales</taxon>
        <taxon>Opitutaceae</taxon>
        <taxon>Opitutus</taxon>
    </lineage>
</organism>
<dbReference type="InterPro" id="IPR036736">
    <property type="entry name" value="ACP-like_sf"/>
</dbReference>
<dbReference type="Pfam" id="PF00668">
    <property type="entry name" value="Condensation"/>
    <property type="match status" value="1"/>
</dbReference>
<feature type="domain" description="Carrier" evidence="5">
    <location>
        <begin position="1042"/>
        <end position="1117"/>
    </location>
</feature>
<dbReference type="PROSITE" id="PS00012">
    <property type="entry name" value="PHOSPHOPANTETHEINE"/>
    <property type="match status" value="1"/>
</dbReference>
<dbReference type="FunFam" id="3.40.50.12780:FF:000012">
    <property type="entry name" value="Non-ribosomal peptide synthetase"/>
    <property type="match status" value="1"/>
</dbReference>
<evidence type="ECO:0000256" key="3">
    <source>
        <dbReference type="ARBA" id="ARBA00022450"/>
    </source>
</evidence>
<dbReference type="InterPro" id="IPR000873">
    <property type="entry name" value="AMP-dep_synth/lig_dom"/>
</dbReference>
<accession>B1ZYL7</accession>
<reference evidence="6 7" key="1">
    <citation type="journal article" date="2011" name="J. Bacteriol.">
        <title>Genome sequence of the verrucomicrobium Opitutus terrae PB90-1, an abundant inhabitant of rice paddy soil ecosystems.</title>
        <authorList>
            <person name="van Passel M.W."/>
            <person name="Kant R."/>
            <person name="Palva A."/>
            <person name="Copeland A."/>
            <person name="Lucas S."/>
            <person name="Lapidus A."/>
            <person name="Glavina del Rio T."/>
            <person name="Pitluck S."/>
            <person name="Goltsman E."/>
            <person name="Clum A."/>
            <person name="Sun H."/>
            <person name="Schmutz J."/>
            <person name="Larimer F.W."/>
            <person name="Land M.L."/>
            <person name="Hauser L."/>
            <person name="Kyrpides N."/>
            <person name="Mikhailova N."/>
            <person name="Richardson P.P."/>
            <person name="Janssen P.H."/>
            <person name="de Vos W.M."/>
            <person name="Smidt H."/>
        </authorList>
    </citation>
    <scope>NUCLEOTIDE SEQUENCE [LARGE SCALE GENOMIC DNA]</scope>
    <source>
        <strain evidence="7">DSM 11246 / JCM 15787 / PB90-1</strain>
    </source>
</reference>
<dbReference type="FunFam" id="2.30.38.10:FF:000001">
    <property type="entry name" value="Non-ribosomal peptide synthetase PvdI"/>
    <property type="match status" value="1"/>
</dbReference>
<dbReference type="PROSITE" id="PS50075">
    <property type="entry name" value="CARRIER"/>
    <property type="match status" value="1"/>
</dbReference>
<dbReference type="Gene3D" id="3.40.50.980">
    <property type="match status" value="2"/>
</dbReference>
<dbReference type="InterPro" id="IPR025110">
    <property type="entry name" value="AMP-bd_C"/>
</dbReference>
<keyword evidence="3" id="KW-0596">Phosphopantetheine</keyword>
<dbReference type="KEGG" id="ote:Oter_1970"/>
<dbReference type="AlphaFoldDB" id="B1ZYL7"/>
<dbReference type="Gene3D" id="3.30.300.30">
    <property type="match status" value="1"/>
</dbReference>
<dbReference type="Pfam" id="PF00550">
    <property type="entry name" value="PP-binding"/>
    <property type="match status" value="1"/>
</dbReference>
<dbReference type="GO" id="GO:0043041">
    <property type="term" value="P:amino acid activation for nonribosomal peptide biosynthetic process"/>
    <property type="evidence" value="ECO:0007669"/>
    <property type="project" value="TreeGrafter"/>
</dbReference>
<keyword evidence="7" id="KW-1185">Reference proteome</keyword>
<dbReference type="InterPro" id="IPR009081">
    <property type="entry name" value="PP-bd_ACP"/>
</dbReference>
<dbReference type="FunFam" id="3.40.50.980:FF:000001">
    <property type="entry name" value="Non-ribosomal peptide synthetase"/>
    <property type="match status" value="1"/>
</dbReference>
<dbReference type="eggNOG" id="COG1020">
    <property type="taxonomic scope" value="Bacteria"/>
</dbReference>
<dbReference type="Gene3D" id="3.30.559.30">
    <property type="entry name" value="Nonribosomal peptide synthetase, condensation domain"/>
    <property type="match status" value="1"/>
</dbReference>
<dbReference type="FunFam" id="3.30.300.30:FF:000010">
    <property type="entry name" value="Enterobactin synthetase component F"/>
    <property type="match status" value="1"/>
</dbReference>
<dbReference type="PANTHER" id="PTHR45527">
    <property type="entry name" value="NONRIBOSOMAL PEPTIDE SYNTHETASE"/>
    <property type="match status" value="1"/>
</dbReference>
<dbReference type="Gene3D" id="1.10.10.1830">
    <property type="entry name" value="Non-ribosomal peptide synthase, adenylation domain"/>
    <property type="match status" value="1"/>
</dbReference>
<dbReference type="Gene3D" id="3.30.559.10">
    <property type="entry name" value="Chloramphenicol acetyltransferase-like domain"/>
    <property type="match status" value="1"/>
</dbReference>
<evidence type="ECO:0000313" key="7">
    <source>
        <dbReference type="Proteomes" id="UP000007013"/>
    </source>
</evidence>
<dbReference type="InterPro" id="IPR023213">
    <property type="entry name" value="CAT-like_dom_sf"/>
</dbReference>
<sequence>MSAPALLEELARLRVELWVEDGTRLRYRAPVGALTPEYLARLKQHKAEIIAALAAHASEPERIPRLPDAPSYALSQAQWRLWVLTQLENAAAAYRIPLHFELLGPVRREVVERVFMTLVARHEALRTSFTLVDGEPRQVVHPRLELAIGFADLSAAADPVGEARARGRAQTVRPFDLTRDPLLRVELLRLAPERHVVLFTLHHIIADGTSVGVLVREFSELYAAFAAGRENPLPPLRIHYRDYAAWQNTQLRAGGLEPQRRYWHDRLGGELPVLDLPTDRPRPAAPTFRGGELPFTLTRTQLDALRALAQRHQASLFMVLTALVKVLLHRHTGQNDIIVGSPIAGRTDPELEPQVGFYVNTLALRDRVEPGQTFAELLRAVRQTTLEAFDHSLYPFDFLVNELPLKRDLSRSPILDVMVVLQNQDERARPMNGVTLRSFLEPSDTAKLDLTFLFKAFDDRLQGAIEYNCDLYGADRIERMAAQFAVLADAVLADPGTAVGRLELLSGAERRQVVAEFQGAAGEWASGRTLVSWFEAQVAQTPDAIAVSGEGAALSYGELNARANRLAWRLRRAGVGPEARVGMYFERTVDLVVGIVAILKAGGAYVPFDPVYPAERIGFMLRDAAPRVLLTQQKHEAFCRGLVADGTELVCADDRSLVGERTDNLRVDVRPEQAAYVIYTSGSTGQPKGCVVEHRQVVRLFEATQAWYRFGREDVWTLFHSYAFDFSVWELWGALLYGGRLVVVPFETSRSPEAFLELLRQEKVTVLNQTPSAFRGLMAADESARPAPLSLRYVIFGGEALEPASLAPWWERHGDEQPQLVNMYGITETTVHVTYRPLRRADGENGSVIGRPIPDLRLYVLDAFQQPVPIGVVGEIYVGGAGVARGYLNRPELTAERFVPDRLGGRPGATLYRSGDLARWRADGELEYLGRADHQVKIRGFRIELGEIEAALASHPAVRSALVLLREERGDKSLAAYVVWRGEPVAPAVLRAHVGERVPEYMVPADIVGLAAFPLTPNGKVDRRALPAPDAAARVTAKAFVVPKTPAEIAVAAIWAEVLGVARVGAEDNFFELGGHSLKATQVVARLRASYGDVVTIADVFRCPTVASLAARVAAAPRTAPAPIAPATAEELEMLNE</sequence>
<comment type="cofactor">
    <cofactor evidence="1">
        <name>pantetheine 4'-phosphate</name>
        <dbReference type="ChEBI" id="CHEBI:47942"/>
    </cofactor>
</comment>
<dbReference type="InterPro" id="IPR001242">
    <property type="entry name" value="Condensation_dom"/>
</dbReference>
<dbReference type="Pfam" id="PF00501">
    <property type="entry name" value="AMP-binding"/>
    <property type="match status" value="1"/>
</dbReference>
<dbReference type="GO" id="GO:0005829">
    <property type="term" value="C:cytosol"/>
    <property type="evidence" value="ECO:0007669"/>
    <property type="project" value="TreeGrafter"/>
</dbReference>
<dbReference type="CDD" id="cd19531">
    <property type="entry name" value="LCL_NRPS-like"/>
    <property type="match status" value="1"/>
</dbReference>
<dbReference type="Gene3D" id="3.40.50.1820">
    <property type="entry name" value="alpha/beta hydrolase"/>
    <property type="match status" value="1"/>
</dbReference>
<name>B1ZYL7_OPITP</name>
<dbReference type="GO" id="GO:0003824">
    <property type="term" value="F:catalytic activity"/>
    <property type="evidence" value="ECO:0007669"/>
    <property type="project" value="InterPro"/>
</dbReference>
<gene>
    <name evidence="6" type="ordered locus">Oter_1970</name>
</gene>
<dbReference type="RefSeq" id="WP_012374790.1">
    <property type="nucleotide sequence ID" value="NC_010571.1"/>
</dbReference>
<keyword evidence="4" id="KW-0597">Phosphoprotein</keyword>
<evidence type="ECO:0000313" key="6">
    <source>
        <dbReference type="EMBL" id="ACB75253.1"/>
    </source>
</evidence>
<dbReference type="InterPro" id="IPR020845">
    <property type="entry name" value="AMP-binding_CS"/>
</dbReference>
<dbReference type="HOGENOM" id="CLU_000022_2_4_0"/>
<dbReference type="InterPro" id="IPR010071">
    <property type="entry name" value="AA_adenyl_dom"/>
</dbReference>
<comment type="similarity">
    <text evidence="2">Belongs to the ATP-dependent AMP-binding enzyme family.</text>
</comment>
<dbReference type="InterPro" id="IPR044894">
    <property type="entry name" value="TubC_N_sf"/>
</dbReference>
<proteinExistence type="inferred from homology"/>
<dbReference type="Pfam" id="PF13193">
    <property type="entry name" value="AMP-binding_C"/>
    <property type="match status" value="1"/>
</dbReference>
<dbReference type="InterPro" id="IPR006162">
    <property type="entry name" value="Ppantetheine_attach_site"/>
</dbReference>
<dbReference type="SUPFAM" id="SSF47336">
    <property type="entry name" value="ACP-like"/>
    <property type="match status" value="1"/>
</dbReference>
<dbReference type="Gene3D" id="2.30.38.10">
    <property type="entry name" value="Luciferase, Domain 3"/>
    <property type="match status" value="1"/>
</dbReference>
<evidence type="ECO:0000256" key="1">
    <source>
        <dbReference type="ARBA" id="ARBA00001957"/>
    </source>
</evidence>
<dbReference type="GO" id="GO:0044550">
    <property type="term" value="P:secondary metabolite biosynthetic process"/>
    <property type="evidence" value="ECO:0007669"/>
    <property type="project" value="UniProtKB-ARBA"/>
</dbReference>
<protein>
    <submittedName>
        <fullName evidence="6">Amino acid adenylation domain protein</fullName>
    </submittedName>
</protein>
<dbReference type="InterPro" id="IPR020806">
    <property type="entry name" value="PKS_PP-bd"/>
</dbReference>
<evidence type="ECO:0000259" key="5">
    <source>
        <dbReference type="PROSITE" id="PS50075"/>
    </source>
</evidence>
<dbReference type="SUPFAM" id="SSF56801">
    <property type="entry name" value="Acetyl-CoA synthetase-like"/>
    <property type="match status" value="1"/>
</dbReference>
<dbReference type="InterPro" id="IPR045851">
    <property type="entry name" value="AMP-bd_C_sf"/>
</dbReference>